<dbReference type="Gene3D" id="3.40.50.300">
    <property type="entry name" value="P-loop containing nucleotide triphosphate hydrolases"/>
    <property type="match status" value="2"/>
</dbReference>
<reference evidence="3 4" key="1">
    <citation type="submission" date="2024-02" db="EMBL/GenBank/DDBJ databases">
        <title>Lysinimicrobium sediminis NBRC 112286.</title>
        <authorList>
            <person name="Ichikawa N."/>
            <person name="Katano-Makiyama Y."/>
            <person name="Hidaka K."/>
        </authorList>
    </citation>
    <scope>NUCLEOTIDE SEQUENCE [LARGE SCALE GENOMIC DNA]</scope>
    <source>
        <strain evidence="3 4">NBRC 112286</strain>
    </source>
</reference>
<dbReference type="InterPro" id="IPR027785">
    <property type="entry name" value="UvrD-like_helicase_C"/>
</dbReference>
<evidence type="ECO:0000259" key="2">
    <source>
        <dbReference type="Pfam" id="PF13538"/>
    </source>
</evidence>
<feature type="region of interest" description="Disordered" evidence="1">
    <location>
        <begin position="146"/>
        <end position="207"/>
    </location>
</feature>
<protein>
    <recommendedName>
        <fullName evidence="2">UvrD-like helicase C-terminal domain-containing protein</fullName>
    </recommendedName>
</protein>
<evidence type="ECO:0000313" key="3">
    <source>
        <dbReference type="EMBL" id="GAA5519633.1"/>
    </source>
</evidence>
<dbReference type="Pfam" id="PF13245">
    <property type="entry name" value="AAA_19"/>
    <property type="match status" value="1"/>
</dbReference>
<proteinExistence type="predicted"/>
<dbReference type="Proteomes" id="UP001426770">
    <property type="component" value="Unassembled WGS sequence"/>
</dbReference>
<dbReference type="Pfam" id="PF13538">
    <property type="entry name" value="UvrD_C_2"/>
    <property type="match status" value="1"/>
</dbReference>
<feature type="compositionally biased region" description="Pro residues" evidence="1">
    <location>
        <begin position="151"/>
        <end position="164"/>
    </location>
</feature>
<keyword evidence="4" id="KW-1185">Reference proteome</keyword>
<dbReference type="PANTHER" id="PTHR11070">
    <property type="entry name" value="UVRD / RECB / PCRA DNA HELICASE FAMILY MEMBER"/>
    <property type="match status" value="1"/>
</dbReference>
<accession>A0ABP9WK68</accession>
<name>A0ABP9WK68_9MICO</name>
<evidence type="ECO:0000256" key="1">
    <source>
        <dbReference type="SAM" id="MobiDB-lite"/>
    </source>
</evidence>
<evidence type="ECO:0000313" key="4">
    <source>
        <dbReference type="Proteomes" id="UP001426770"/>
    </source>
</evidence>
<feature type="domain" description="UvrD-like helicase C-terminal" evidence="2">
    <location>
        <begin position="605"/>
        <end position="646"/>
    </location>
</feature>
<dbReference type="PANTHER" id="PTHR11070:SF45">
    <property type="entry name" value="DNA 3'-5' HELICASE"/>
    <property type="match status" value="1"/>
</dbReference>
<dbReference type="SUPFAM" id="SSF52540">
    <property type="entry name" value="P-loop containing nucleoside triphosphate hydrolases"/>
    <property type="match status" value="1"/>
</dbReference>
<dbReference type="RefSeq" id="WP_286216531.1">
    <property type="nucleotide sequence ID" value="NZ_AP027736.1"/>
</dbReference>
<dbReference type="InterPro" id="IPR027417">
    <property type="entry name" value="P-loop_NTPase"/>
</dbReference>
<dbReference type="InterPro" id="IPR000212">
    <property type="entry name" value="DNA_helicase_UvrD/REP"/>
</dbReference>
<dbReference type="EMBL" id="BAABRR010000011">
    <property type="protein sequence ID" value="GAA5519633.1"/>
    <property type="molecule type" value="Genomic_DNA"/>
</dbReference>
<comment type="caution">
    <text evidence="3">The sequence shown here is derived from an EMBL/GenBank/DDBJ whole genome shotgun (WGS) entry which is preliminary data.</text>
</comment>
<sequence>MNRDEEIVNERAREEIYRRALDKKNRARIEIAGAASFNWTGTGRAHVAVMPRGEVAGRVKLTQAQASIPSGEYYIGTAHYEDDAITVFSWAAPIAATFYRESGHALCDSVAGIRAFDRRSDMIADFQDSWRLAEPGTRLFAGRALSAPRAPSRPLPAPPRPLPIPAATSQRSDSEETGSPIDEAAPTPPQPSEPRPASSRTLRSGDLLRRRLAAPRSERLGSVLSTLQAEQYSLVTRRGDEDLIIDGHPGTGKTIIAVHRASYLVSEDYNAHADEDATVHKVLVVGPTDEYVEHVSGAIDHLNQGHDHVRTISLRRLLAMLSGLQEVPEGKAITTLEDGDGYLWTLAHSAVSILKRRPAQIDRRSTRVRHAYEILRANGEHGRVVTRDETWARYLRNLPTFEIARTMRNHVPLLAALGWHVEKTRDFAGFDHFIVDEAQDVMEIEWTLLDAINTTERWTLLGDMNQRRSDAALGSWKLVGNALGLLDGADQAPVTRIRLGYRSTGPIMAFANRLLPKEQRTLESIQAGGPEVGVLRVREAAVHEQALGEAVSLLGNNPEGTVAIIGVEGAVTETVMRRKGWKKHPQHAYRWRRENRSLDVLHPDHARGLEWDGVVVVEPARFPVNFLRHGLLYTSLTRANRELRVVHAQPLPEPLRGRER</sequence>
<gene>
    <name evidence="3" type="ORF">Lsed01_02084</name>
</gene>
<organism evidence="3 4">
    <name type="scientific">Demequina sediminis</name>
    <dbReference type="NCBI Taxonomy" id="1930058"/>
    <lineage>
        <taxon>Bacteria</taxon>
        <taxon>Bacillati</taxon>
        <taxon>Actinomycetota</taxon>
        <taxon>Actinomycetes</taxon>
        <taxon>Micrococcales</taxon>
        <taxon>Demequinaceae</taxon>
        <taxon>Demequina</taxon>
    </lineage>
</organism>